<evidence type="ECO:0000256" key="13">
    <source>
        <dbReference type="ARBA" id="ARBA00023136"/>
    </source>
</evidence>
<evidence type="ECO:0000256" key="2">
    <source>
        <dbReference type="ARBA" id="ARBA00005698"/>
    </source>
</evidence>
<evidence type="ECO:0000256" key="7">
    <source>
        <dbReference type="ARBA" id="ARBA00022692"/>
    </source>
</evidence>
<dbReference type="AlphaFoldDB" id="A0A343A3L8"/>
<name>A0A343A3L8_9COLE</name>
<evidence type="ECO:0000313" key="17">
    <source>
        <dbReference type="EMBL" id="AOY39146.1"/>
    </source>
</evidence>
<comment type="similarity">
    <text evidence="2">Belongs to the complex I subunit 6 family.</text>
</comment>
<feature type="transmembrane region" description="Helical" evidence="16">
    <location>
        <begin position="47"/>
        <end position="68"/>
    </location>
</feature>
<evidence type="ECO:0000256" key="4">
    <source>
        <dbReference type="ARBA" id="ARBA00021095"/>
    </source>
</evidence>
<keyword evidence="6" id="KW-0679">Respiratory chain</keyword>
<feature type="transmembrane region" description="Helical" evidence="16">
    <location>
        <begin position="137"/>
        <end position="157"/>
    </location>
</feature>
<evidence type="ECO:0000256" key="16">
    <source>
        <dbReference type="SAM" id="Phobius"/>
    </source>
</evidence>
<evidence type="ECO:0000256" key="9">
    <source>
        <dbReference type="ARBA" id="ARBA00022982"/>
    </source>
</evidence>
<dbReference type="PANTHER" id="PTHR11435:SF1">
    <property type="entry name" value="NADH-UBIQUINONE OXIDOREDUCTASE CHAIN 6"/>
    <property type="match status" value="1"/>
</dbReference>
<proteinExistence type="inferred from homology"/>
<protein>
    <recommendedName>
        <fullName evidence="4">NADH-ubiquinone oxidoreductase chain 6</fullName>
        <ecNumber evidence="3">7.1.1.2</ecNumber>
    </recommendedName>
    <alternativeName>
        <fullName evidence="14">NADH dehydrogenase subunit 6</fullName>
    </alternativeName>
</protein>
<dbReference type="GO" id="GO:0008137">
    <property type="term" value="F:NADH dehydrogenase (ubiquinone) activity"/>
    <property type="evidence" value="ECO:0007669"/>
    <property type="project" value="UniProtKB-EC"/>
</dbReference>
<dbReference type="InterPro" id="IPR050269">
    <property type="entry name" value="ComplexI_Subunit6"/>
</dbReference>
<keyword evidence="7 16" id="KW-0812">Transmembrane</keyword>
<dbReference type="EC" id="7.1.1.2" evidence="3"/>
<reference evidence="17" key="1">
    <citation type="submission" date="2016-04" db="EMBL/GenBank/DDBJ databases">
        <title>Mitochondria of unsequenced beetle families.</title>
        <authorList>
            <person name="Linard B."/>
            <person name="Andujar C."/>
            <person name="Arribas P."/>
            <person name="Vogler A.P."/>
        </authorList>
    </citation>
    <scope>NUCLEOTIDE SEQUENCE</scope>
</reference>
<keyword evidence="10 16" id="KW-1133">Transmembrane helix</keyword>
<keyword evidence="11" id="KW-0520">NAD</keyword>
<evidence type="ECO:0000256" key="11">
    <source>
        <dbReference type="ARBA" id="ARBA00023027"/>
    </source>
</evidence>
<dbReference type="EMBL" id="KX035130">
    <property type="protein sequence ID" value="AOY39146.1"/>
    <property type="molecule type" value="Genomic_DNA"/>
</dbReference>
<organism evidence="17">
    <name type="scientific">Incoltorrida madagassica</name>
    <dbReference type="NCBI Taxonomy" id="442089"/>
    <lineage>
        <taxon>Eukaryota</taxon>
        <taxon>Metazoa</taxon>
        <taxon>Ecdysozoa</taxon>
        <taxon>Arthropoda</taxon>
        <taxon>Hexapoda</taxon>
        <taxon>Insecta</taxon>
        <taxon>Pterygota</taxon>
        <taxon>Neoptera</taxon>
        <taxon>Endopterygota</taxon>
        <taxon>Coleoptera</taxon>
        <taxon>Myxophaga</taxon>
        <taxon>Torridincolidae</taxon>
        <taxon>Incoltorrida</taxon>
    </lineage>
</organism>
<evidence type="ECO:0000256" key="10">
    <source>
        <dbReference type="ARBA" id="ARBA00022989"/>
    </source>
</evidence>
<evidence type="ECO:0000256" key="5">
    <source>
        <dbReference type="ARBA" id="ARBA00022448"/>
    </source>
</evidence>
<keyword evidence="12 17" id="KW-0496">Mitochondrion</keyword>
<evidence type="ECO:0000256" key="14">
    <source>
        <dbReference type="ARBA" id="ARBA00031019"/>
    </source>
</evidence>
<dbReference type="PANTHER" id="PTHR11435">
    <property type="entry name" value="NADH UBIQUINONE OXIDOREDUCTASE SUBUNIT ND6"/>
    <property type="match status" value="1"/>
</dbReference>
<accession>A0A343A3L8</accession>
<evidence type="ECO:0000256" key="12">
    <source>
        <dbReference type="ARBA" id="ARBA00023128"/>
    </source>
</evidence>
<dbReference type="GO" id="GO:0031966">
    <property type="term" value="C:mitochondrial membrane"/>
    <property type="evidence" value="ECO:0007669"/>
    <property type="project" value="UniProtKB-SubCell"/>
</dbReference>
<comment type="subcellular location">
    <subcellularLocation>
        <location evidence="1">Mitochondrion membrane</location>
        <topology evidence="1">Multi-pass membrane protein</topology>
    </subcellularLocation>
</comment>
<keyword evidence="13 16" id="KW-0472">Membrane</keyword>
<evidence type="ECO:0000256" key="8">
    <source>
        <dbReference type="ARBA" id="ARBA00022967"/>
    </source>
</evidence>
<gene>
    <name evidence="17" type="primary">nad6</name>
</gene>
<sequence>MMLMMMMISIMFLFMNHPLSMGFTLLMQTLMISLMLGFYSYSYWFSYMLFLIMIGGMMILFMYMTSLASNEKFFISNKMIFIMITMMIFFVFLMLIYYNTNLSPMYKIFELNIFNNYIFMNNEYLMINKIYNYPNQFITIFIFNYLFLTLIACIKIININKGPLRQMN</sequence>
<evidence type="ECO:0000256" key="1">
    <source>
        <dbReference type="ARBA" id="ARBA00004225"/>
    </source>
</evidence>
<evidence type="ECO:0000256" key="6">
    <source>
        <dbReference type="ARBA" id="ARBA00022660"/>
    </source>
</evidence>
<evidence type="ECO:0000256" key="15">
    <source>
        <dbReference type="ARBA" id="ARBA00049551"/>
    </source>
</evidence>
<feature type="transmembrane region" description="Helical" evidence="16">
    <location>
        <begin position="80"/>
        <end position="98"/>
    </location>
</feature>
<geneLocation type="mitochondrion" evidence="17"/>
<comment type="catalytic activity">
    <reaction evidence="15">
        <text>a ubiquinone + NADH + 5 H(+)(in) = a ubiquinol + NAD(+) + 4 H(+)(out)</text>
        <dbReference type="Rhea" id="RHEA:29091"/>
        <dbReference type="Rhea" id="RHEA-COMP:9565"/>
        <dbReference type="Rhea" id="RHEA-COMP:9566"/>
        <dbReference type="ChEBI" id="CHEBI:15378"/>
        <dbReference type="ChEBI" id="CHEBI:16389"/>
        <dbReference type="ChEBI" id="CHEBI:17976"/>
        <dbReference type="ChEBI" id="CHEBI:57540"/>
        <dbReference type="ChEBI" id="CHEBI:57945"/>
        <dbReference type="EC" id="7.1.1.2"/>
    </reaction>
</comment>
<keyword evidence="9" id="KW-0249">Electron transport</keyword>
<evidence type="ECO:0000256" key="3">
    <source>
        <dbReference type="ARBA" id="ARBA00012944"/>
    </source>
</evidence>
<keyword evidence="5" id="KW-0813">Transport</keyword>
<keyword evidence="8" id="KW-1278">Translocase</keyword>